<organism evidence="2 3">
    <name type="scientific">Clostridium beijerinckii</name>
    <name type="common">Clostridium MP</name>
    <dbReference type="NCBI Taxonomy" id="1520"/>
    <lineage>
        <taxon>Bacteria</taxon>
        <taxon>Bacillati</taxon>
        <taxon>Bacillota</taxon>
        <taxon>Clostridia</taxon>
        <taxon>Eubacteriales</taxon>
        <taxon>Clostridiaceae</taxon>
        <taxon>Clostridium</taxon>
    </lineage>
</organism>
<protein>
    <submittedName>
        <fullName evidence="2">Transcriptional regulator</fullName>
    </submittedName>
</protein>
<evidence type="ECO:0000259" key="1">
    <source>
        <dbReference type="PROSITE" id="PS50943"/>
    </source>
</evidence>
<dbReference type="KEGG" id="cbei:LF65_05413"/>
<accession>A0A0B5QHS5</accession>
<evidence type="ECO:0000313" key="3">
    <source>
        <dbReference type="Proteomes" id="UP000031866"/>
    </source>
</evidence>
<dbReference type="SUPFAM" id="SSF47413">
    <property type="entry name" value="lambda repressor-like DNA-binding domains"/>
    <property type="match status" value="1"/>
</dbReference>
<dbReference type="Proteomes" id="UP000031866">
    <property type="component" value="Chromosome"/>
</dbReference>
<dbReference type="GO" id="GO:0003677">
    <property type="term" value="F:DNA binding"/>
    <property type="evidence" value="ECO:0007669"/>
    <property type="project" value="InterPro"/>
</dbReference>
<dbReference type="STRING" id="1520.LF65_05413"/>
<dbReference type="Gene3D" id="1.10.260.40">
    <property type="entry name" value="lambda repressor-like DNA-binding domains"/>
    <property type="match status" value="1"/>
</dbReference>
<name>A0A0B5QHS5_CLOBE</name>
<dbReference type="SMART" id="SM00530">
    <property type="entry name" value="HTH_XRE"/>
    <property type="match status" value="1"/>
</dbReference>
<dbReference type="EMBL" id="CP010086">
    <property type="protein sequence ID" value="AJH01930.1"/>
    <property type="molecule type" value="Genomic_DNA"/>
</dbReference>
<dbReference type="Pfam" id="PF01381">
    <property type="entry name" value="HTH_3"/>
    <property type="match status" value="1"/>
</dbReference>
<dbReference type="AlphaFoldDB" id="A0A0B5QHS5"/>
<dbReference type="PROSITE" id="PS50943">
    <property type="entry name" value="HTH_CROC1"/>
    <property type="match status" value="1"/>
</dbReference>
<dbReference type="InterPro" id="IPR001387">
    <property type="entry name" value="Cro/C1-type_HTH"/>
</dbReference>
<evidence type="ECO:0000313" key="2">
    <source>
        <dbReference type="EMBL" id="AJH01930.1"/>
    </source>
</evidence>
<dbReference type="RefSeq" id="WP_041900396.1">
    <property type="nucleotide sequence ID" value="NZ_CP010086.2"/>
</dbReference>
<sequence>MKIYWYNGSKNIIGDRVKEARSMHKPALTQENLAAKLDFMDIKLDRISISMIESGDRFVSDYEVVALAKVLEVSLDWLLLGKSQDHP</sequence>
<feature type="domain" description="HTH cro/C1-type" evidence="1">
    <location>
        <begin position="17"/>
        <end position="78"/>
    </location>
</feature>
<dbReference type="InterPro" id="IPR010982">
    <property type="entry name" value="Lambda_DNA-bd_dom_sf"/>
</dbReference>
<dbReference type="OrthoDB" id="574441at2"/>
<dbReference type="CDD" id="cd00093">
    <property type="entry name" value="HTH_XRE"/>
    <property type="match status" value="1"/>
</dbReference>
<proteinExistence type="predicted"/>
<gene>
    <name evidence="2" type="ORF">LF65_05413</name>
</gene>
<reference evidence="3" key="1">
    <citation type="submission" date="2014-12" db="EMBL/GenBank/DDBJ databases">
        <title>Genome sequence of Clostridium beijerinckii strain 59B.</title>
        <authorList>
            <person name="Little G.T."/>
            <person name="Minton N.P."/>
        </authorList>
    </citation>
    <scope>NUCLEOTIDE SEQUENCE [LARGE SCALE GENOMIC DNA]</scope>
    <source>
        <strain evidence="3">59B</strain>
    </source>
</reference>